<gene>
    <name evidence="2" type="ORF">B0H17DRAFT_1324544</name>
</gene>
<protein>
    <submittedName>
        <fullName evidence="2">Uncharacterized protein</fullName>
    </submittedName>
</protein>
<proteinExistence type="predicted"/>
<feature type="region of interest" description="Disordered" evidence="1">
    <location>
        <begin position="173"/>
        <end position="229"/>
    </location>
</feature>
<organism evidence="2 3">
    <name type="scientific">Mycena rosella</name>
    <name type="common">Pink bonnet</name>
    <name type="synonym">Agaricus rosellus</name>
    <dbReference type="NCBI Taxonomy" id="1033263"/>
    <lineage>
        <taxon>Eukaryota</taxon>
        <taxon>Fungi</taxon>
        <taxon>Dikarya</taxon>
        <taxon>Basidiomycota</taxon>
        <taxon>Agaricomycotina</taxon>
        <taxon>Agaricomycetes</taxon>
        <taxon>Agaricomycetidae</taxon>
        <taxon>Agaricales</taxon>
        <taxon>Marasmiineae</taxon>
        <taxon>Mycenaceae</taxon>
        <taxon>Mycena</taxon>
    </lineage>
</organism>
<dbReference type="EMBL" id="JARKIE010000002">
    <property type="protein sequence ID" value="KAJ7709664.1"/>
    <property type="molecule type" value="Genomic_DNA"/>
</dbReference>
<evidence type="ECO:0000313" key="2">
    <source>
        <dbReference type="EMBL" id="KAJ7709664.1"/>
    </source>
</evidence>
<feature type="compositionally biased region" description="Low complexity" evidence="1">
    <location>
        <begin position="337"/>
        <end position="361"/>
    </location>
</feature>
<evidence type="ECO:0000256" key="1">
    <source>
        <dbReference type="SAM" id="MobiDB-lite"/>
    </source>
</evidence>
<feature type="compositionally biased region" description="Pro residues" evidence="1">
    <location>
        <begin position="326"/>
        <end position="336"/>
    </location>
</feature>
<feature type="region of interest" description="Disordered" evidence="1">
    <location>
        <begin position="312"/>
        <end position="395"/>
    </location>
</feature>
<keyword evidence="3" id="KW-1185">Reference proteome</keyword>
<comment type="caution">
    <text evidence="2">The sequence shown here is derived from an EMBL/GenBank/DDBJ whole genome shotgun (WGS) entry which is preliminary data.</text>
</comment>
<name>A0AAD7H1B1_MYCRO</name>
<dbReference type="Proteomes" id="UP001221757">
    <property type="component" value="Unassembled WGS sequence"/>
</dbReference>
<accession>A0AAD7H1B1</accession>
<evidence type="ECO:0000313" key="3">
    <source>
        <dbReference type="Proteomes" id="UP001221757"/>
    </source>
</evidence>
<reference evidence="2" key="1">
    <citation type="submission" date="2023-03" db="EMBL/GenBank/DDBJ databases">
        <title>Massive genome expansion in bonnet fungi (Mycena s.s.) driven by repeated elements and novel gene families across ecological guilds.</title>
        <authorList>
            <consortium name="Lawrence Berkeley National Laboratory"/>
            <person name="Harder C.B."/>
            <person name="Miyauchi S."/>
            <person name="Viragh M."/>
            <person name="Kuo A."/>
            <person name="Thoen E."/>
            <person name="Andreopoulos B."/>
            <person name="Lu D."/>
            <person name="Skrede I."/>
            <person name="Drula E."/>
            <person name="Henrissat B."/>
            <person name="Morin E."/>
            <person name="Kohler A."/>
            <person name="Barry K."/>
            <person name="LaButti K."/>
            <person name="Morin E."/>
            <person name="Salamov A."/>
            <person name="Lipzen A."/>
            <person name="Mereny Z."/>
            <person name="Hegedus B."/>
            <person name="Baldrian P."/>
            <person name="Stursova M."/>
            <person name="Weitz H."/>
            <person name="Taylor A."/>
            <person name="Grigoriev I.V."/>
            <person name="Nagy L.G."/>
            <person name="Martin F."/>
            <person name="Kauserud H."/>
        </authorList>
    </citation>
    <scope>NUCLEOTIDE SEQUENCE</scope>
    <source>
        <strain evidence="2">CBHHK067</strain>
    </source>
</reference>
<feature type="compositionally biased region" description="Low complexity" evidence="1">
    <location>
        <begin position="214"/>
        <end position="226"/>
    </location>
</feature>
<sequence>MSTPAHSRYRSFHLNLNASEVALHPIPTPPPTLTLAPPRAKANLNSDPRGTHSEVSLNIGTGIVGIGLLALARQASAAAYALLGLGGCAPGVGVRGGRAGARRVPRGIVCAGEEIDSKQDDGAEAPVQEIIGVPHCVHAIVETKTTEERVDLDLEKLEVPDDCPDAGTEAKLATREATSLTSSPPAPQIYAHPCEEDGAPQAEYPASESEHVDSPPSASSNSAEEATGLEVPAEPAAPLIASHAAEDPAPPQERGHRDSPIELGKRTSTDLEAPVPLVAPEHPAVCSPHVRAELRADLLRRINIFTAARISRGAPGLPLPRTAAPISPPPPRPAPADDPFAAADAPPFAHRAPAPFVPAHPLGLRFPSLQRASRPDQQQSPTPQPRAPGGRPPLRQQTVFFKHNQAQAEQWQSRADTPTKQPAFWAPHPAGKRSCAVVIKAPPGASRAAGNKENCAVV</sequence>
<dbReference type="AlphaFoldDB" id="A0AAD7H1B1"/>